<accession>A0AAN8MDZ1</accession>
<comment type="caution">
    <text evidence="1">The sequence shown here is derived from an EMBL/GenBank/DDBJ whole genome shotgun (WGS) entry which is preliminary data.</text>
</comment>
<dbReference type="Proteomes" id="UP001356427">
    <property type="component" value="Unassembled WGS sequence"/>
</dbReference>
<gene>
    <name evidence="1" type="ORF">J4Q44_G00036830</name>
</gene>
<sequence length="64" mass="7447">MYNVPLSRLSTNRVDVVILRHAVAKLIVRQFLLKVSLYVEKRASIPRKYVITRFQSYAILQIAS</sequence>
<organism evidence="1 2">
    <name type="scientific">Coregonus suidteri</name>
    <dbReference type="NCBI Taxonomy" id="861788"/>
    <lineage>
        <taxon>Eukaryota</taxon>
        <taxon>Metazoa</taxon>
        <taxon>Chordata</taxon>
        <taxon>Craniata</taxon>
        <taxon>Vertebrata</taxon>
        <taxon>Euteleostomi</taxon>
        <taxon>Actinopterygii</taxon>
        <taxon>Neopterygii</taxon>
        <taxon>Teleostei</taxon>
        <taxon>Protacanthopterygii</taxon>
        <taxon>Salmoniformes</taxon>
        <taxon>Salmonidae</taxon>
        <taxon>Coregoninae</taxon>
        <taxon>Coregonus</taxon>
    </lineage>
</organism>
<evidence type="ECO:0000313" key="2">
    <source>
        <dbReference type="Proteomes" id="UP001356427"/>
    </source>
</evidence>
<protein>
    <submittedName>
        <fullName evidence="1">Uncharacterized protein</fullName>
    </submittedName>
</protein>
<dbReference type="AlphaFoldDB" id="A0AAN8MDZ1"/>
<dbReference type="EMBL" id="JAGTTL010000003">
    <property type="protein sequence ID" value="KAK6324341.1"/>
    <property type="molecule type" value="Genomic_DNA"/>
</dbReference>
<keyword evidence="2" id="KW-1185">Reference proteome</keyword>
<name>A0AAN8MDZ1_9TELE</name>
<proteinExistence type="predicted"/>
<reference evidence="1 2" key="1">
    <citation type="submission" date="2021-04" db="EMBL/GenBank/DDBJ databases">
        <authorList>
            <person name="De Guttry C."/>
            <person name="Zahm M."/>
            <person name="Klopp C."/>
            <person name="Cabau C."/>
            <person name="Louis A."/>
            <person name="Berthelot C."/>
            <person name="Parey E."/>
            <person name="Roest Crollius H."/>
            <person name="Montfort J."/>
            <person name="Robinson-Rechavi M."/>
            <person name="Bucao C."/>
            <person name="Bouchez O."/>
            <person name="Gislard M."/>
            <person name="Lluch J."/>
            <person name="Milhes M."/>
            <person name="Lampietro C."/>
            <person name="Lopez Roques C."/>
            <person name="Donnadieu C."/>
            <person name="Braasch I."/>
            <person name="Desvignes T."/>
            <person name="Postlethwait J."/>
            <person name="Bobe J."/>
            <person name="Wedekind C."/>
            <person name="Guiguen Y."/>
        </authorList>
    </citation>
    <scope>NUCLEOTIDE SEQUENCE [LARGE SCALE GENOMIC DNA]</scope>
    <source>
        <strain evidence="1">Cs_M1</strain>
        <tissue evidence="1">Blood</tissue>
    </source>
</reference>
<evidence type="ECO:0000313" key="1">
    <source>
        <dbReference type="EMBL" id="KAK6324341.1"/>
    </source>
</evidence>